<protein>
    <submittedName>
        <fullName evidence="3">Uncharacterized protein LOC132804552</fullName>
    </submittedName>
</protein>
<feature type="signal peptide" evidence="1">
    <location>
        <begin position="1"/>
        <end position="25"/>
    </location>
</feature>
<organism evidence="2 3">
    <name type="scientific">Ziziphus jujuba</name>
    <name type="common">Chinese jujube</name>
    <name type="synonym">Ziziphus sativa</name>
    <dbReference type="NCBI Taxonomy" id="326968"/>
    <lineage>
        <taxon>Eukaryota</taxon>
        <taxon>Viridiplantae</taxon>
        <taxon>Streptophyta</taxon>
        <taxon>Embryophyta</taxon>
        <taxon>Tracheophyta</taxon>
        <taxon>Spermatophyta</taxon>
        <taxon>Magnoliopsida</taxon>
        <taxon>eudicotyledons</taxon>
        <taxon>Gunneridae</taxon>
        <taxon>Pentapetalae</taxon>
        <taxon>rosids</taxon>
        <taxon>fabids</taxon>
        <taxon>Rosales</taxon>
        <taxon>Rhamnaceae</taxon>
        <taxon>Paliureae</taxon>
        <taxon>Ziziphus</taxon>
    </lineage>
</organism>
<keyword evidence="2" id="KW-1185">Reference proteome</keyword>
<proteinExistence type="predicted"/>
<dbReference type="GeneID" id="132804552"/>
<sequence>MATFSFLYYILLLLISLLLVSIAEAGTKVVDYELLKSKNIDGVKLIENSIAAKPDADQRPRVGVWQRPMKGKRCFRKCWTMLVEQGLTVPHFLNLVSVMSPIPCWPTLRMLSTAIIKGKVKQVALVILMVLLIWSPNDLSSETASSPSE</sequence>
<evidence type="ECO:0000256" key="1">
    <source>
        <dbReference type="SAM" id="SignalP"/>
    </source>
</evidence>
<name>A0ABM4AEM8_ZIZJJ</name>
<evidence type="ECO:0000313" key="2">
    <source>
        <dbReference type="Proteomes" id="UP001652623"/>
    </source>
</evidence>
<dbReference type="RefSeq" id="XP_060675175.1">
    <property type="nucleotide sequence ID" value="XM_060819192.1"/>
</dbReference>
<dbReference type="Proteomes" id="UP001652623">
    <property type="component" value="Chromosome 1"/>
</dbReference>
<keyword evidence="1" id="KW-0732">Signal</keyword>
<feature type="chain" id="PRO_5045588437" evidence="1">
    <location>
        <begin position="26"/>
        <end position="149"/>
    </location>
</feature>
<accession>A0ABM4AEM8</accession>
<reference evidence="3" key="1">
    <citation type="submission" date="2025-08" db="UniProtKB">
        <authorList>
            <consortium name="RefSeq"/>
        </authorList>
    </citation>
    <scope>IDENTIFICATION</scope>
    <source>
        <tissue evidence="3">Seedling</tissue>
    </source>
</reference>
<gene>
    <name evidence="3" type="primary">LOC132804552</name>
</gene>
<evidence type="ECO:0000313" key="3">
    <source>
        <dbReference type="RefSeq" id="XP_060675175.1"/>
    </source>
</evidence>